<dbReference type="EMBL" id="VDUW01000001">
    <property type="protein sequence ID" value="TXL67698.1"/>
    <property type="molecule type" value="Genomic_DNA"/>
</dbReference>
<feature type="domain" description="AAA+ ATPase" evidence="14">
    <location>
        <begin position="170"/>
        <end position="306"/>
    </location>
</feature>
<evidence type="ECO:0000256" key="13">
    <source>
        <dbReference type="NCBIfam" id="TIGR03499"/>
    </source>
</evidence>
<evidence type="ECO:0000259" key="14">
    <source>
        <dbReference type="SMART" id="SM00382"/>
    </source>
</evidence>
<dbReference type="NCBIfam" id="TIGR03499">
    <property type="entry name" value="FlhF"/>
    <property type="match status" value="1"/>
</dbReference>
<keyword evidence="7" id="KW-1005">Bacterial flagellum biogenesis</keyword>
<proteinExistence type="inferred from homology"/>
<comment type="function">
    <text evidence="12">Necessary for flagellar biosynthesis. May be involved in translocation of the flagellum.</text>
</comment>
<feature type="domain" description="SRP54-type proteins GTP-binding" evidence="15">
    <location>
        <begin position="171"/>
        <end position="362"/>
    </location>
</feature>
<gene>
    <name evidence="16" type="primary">flhF</name>
    <name evidence="16" type="ORF">FHP05_01390</name>
</gene>
<dbReference type="InterPro" id="IPR027417">
    <property type="entry name" value="P-loop_NTPase"/>
</dbReference>
<name>A0A5C8P2M5_9BACI</name>
<dbReference type="SUPFAM" id="SSF52540">
    <property type="entry name" value="P-loop containing nucleoside triphosphate hydrolases"/>
    <property type="match status" value="1"/>
</dbReference>
<dbReference type="PANTHER" id="PTHR43134:SF3">
    <property type="entry name" value="FLAGELLAR BIOSYNTHESIS PROTEIN FLHF"/>
    <property type="match status" value="1"/>
</dbReference>
<dbReference type="InterPro" id="IPR020006">
    <property type="entry name" value="FlhF"/>
</dbReference>
<dbReference type="Pfam" id="PF00448">
    <property type="entry name" value="SRP54"/>
    <property type="match status" value="1"/>
</dbReference>
<evidence type="ECO:0000256" key="11">
    <source>
        <dbReference type="ARBA" id="ARBA00023225"/>
    </source>
</evidence>
<keyword evidence="11" id="KW-1006">Bacterial flagellum protein export</keyword>
<keyword evidence="8" id="KW-0653">Protein transport</keyword>
<dbReference type="Gene3D" id="1.20.120.1380">
    <property type="entry name" value="Flagellar FlhF biosynthesis protein, N domain"/>
    <property type="match status" value="1"/>
</dbReference>
<dbReference type="FunFam" id="3.40.50.300:FF:000695">
    <property type="entry name" value="Flagellar biosynthesis regulator FlhF"/>
    <property type="match status" value="1"/>
</dbReference>
<evidence type="ECO:0000256" key="12">
    <source>
        <dbReference type="ARBA" id="ARBA00025337"/>
    </source>
</evidence>
<evidence type="ECO:0000256" key="1">
    <source>
        <dbReference type="ARBA" id="ARBA00004413"/>
    </source>
</evidence>
<keyword evidence="16" id="KW-0282">Flagellum</keyword>
<dbReference type="GO" id="GO:0005886">
    <property type="term" value="C:plasma membrane"/>
    <property type="evidence" value="ECO:0007669"/>
    <property type="project" value="UniProtKB-SubCell"/>
</dbReference>
<evidence type="ECO:0000313" key="16">
    <source>
        <dbReference type="EMBL" id="TXL67698.1"/>
    </source>
</evidence>
<evidence type="ECO:0000256" key="2">
    <source>
        <dbReference type="ARBA" id="ARBA00008531"/>
    </source>
</evidence>
<organism evidence="16 17">
    <name type="scientific">Cerasibacillus terrae</name>
    <dbReference type="NCBI Taxonomy" id="2498845"/>
    <lineage>
        <taxon>Bacteria</taxon>
        <taxon>Bacillati</taxon>
        <taxon>Bacillota</taxon>
        <taxon>Bacilli</taxon>
        <taxon>Bacillales</taxon>
        <taxon>Bacillaceae</taxon>
        <taxon>Cerasibacillus</taxon>
    </lineage>
</organism>
<comment type="caution">
    <text evidence="16">The sequence shown here is derived from an EMBL/GenBank/DDBJ whole genome shotgun (WGS) entry which is preliminary data.</text>
</comment>
<evidence type="ECO:0000256" key="10">
    <source>
        <dbReference type="ARBA" id="ARBA00023136"/>
    </source>
</evidence>
<dbReference type="GO" id="GO:0015031">
    <property type="term" value="P:protein transport"/>
    <property type="evidence" value="ECO:0007669"/>
    <property type="project" value="UniProtKB-KW"/>
</dbReference>
<keyword evidence="6" id="KW-0547">Nucleotide-binding</keyword>
<evidence type="ECO:0000256" key="9">
    <source>
        <dbReference type="ARBA" id="ARBA00023134"/>
    </source>
</evidence>
<dbReference type="InterPro" id="IPR000897">
    <property type="entry name" value="SRP54_GTPase_dom"/>
</dbReference>
<keyword evidence="16" id="KW-0969">Cilium</keyword>
<keyword evidence="16" id="KW-0966">Cell projection</keyword>
<dbReference type="GO" id="GO:0044781">
    <property type="term" value="P:bacterial-type flagellum organization"/>
    <property type="evidence" value="ECO:0007669"/>
    <property type="project" value="UniProtKB-UniRule"/>
</dbReference>
<dbReference type="GO" id="GO:0005525">
    <property type="term" value="F:GTP binding"/>
    <property type="evidence" value="ECO:0007669"/>
    <property type="project" value="UniProtKB-UniRule"/>
</dbReference>
<evidence type="ECO:0000256" key="3">
    <source>
        <dbReference type="ARBA" id="ARBA00014919"/>
    </source>
</evidence>
<dbReference type="InterPro" id="IPR047040">
    <property type="entry name" value="FlhF__GTPase_dom"/>
</dbReference>
<evidence type="ECO:0000256" key="6">
    <source>
        <dbReference type="ARBA" id="ARBA00022741"/>
    </source>
</evidence>
<evidence type="ECO:0000256" key="8">
    <source>
        <dbReference type="ARBA" id="ARBA00022927"/>
    </source>
</evidence>
<accession>A0A5C8P2M5</accession>
<comment type="similarity">
    <text evidence="2">Belongs to the GTP-binding SRP family.</text>
</comment>
<keyword evidence="10" id="KW-0472">Membrane</keyword>
<dbReference type="CDD" id="cd17873">
    <property type="entry name" value="FlhF"/>
    <property type="match status" value="1"/>
</dbReference>
<dbReference type="OrthoDB" id="9778554at2"/>
<keyword evidence="17" id="KW-1185">Reference proteome</keyword>
<keyword evidence="4" id="KW-0813">Transport</keyword>
<dbReference type="GO" id="GO:0006614">
    <property type="term" value="P:SRP-dependent cotranslational protein targeting to membrane"/>
    <property type="evidence" value="ECO:0007669"/>
    <property type="project" value="UniProtKB-UniRule"/>
</dbReference>
<protein>
    <recommendedName>
        <fullName evidence="3 13">Flagellar biosynthesis protein FlhF</fullName>
    </recommendedName>
</protein>
<dbReference type="InterPro" id="IPR003593">
    <property type="entry name" value="AAA+_ATPase"/>
</dbReference>
<dbReference type="AlphaFoldDB" id="A0A5C8P2M5"/>
<evidence type="ECO:0000259" key="15">
    <source>
        <dbReference type="SMART" id="SM00962"/>
    </source>
</evidence>
<dbReference type="Proteomes" id="UP000321574">
    <property type="component" value="Unassembled WGS sequence"/>
</dbReference>
<sequence length="367" mass="42369">MKIKKFVAPTMPEAMQKIRKELGSDAIILKSKEIKEGGFLGLFKKRKLEVIAALDPKPLQQDVNESRIRRKIPMPREEKMNEDVLYELKQLKQIVRANSSQQKVVFPKEYQVVYEYLRSQELKDKYAREIVNSVMMHHGASYSSENIGGDTQYELEKRIKDMTFEGIRFNKKIVHFVGPTGVGKTTTIAKVAADSVVKHKKKVAFITTDTYRIAAIEQLKTYAEILDIPIEVAYTAEDYRFAIDKFSTFDLILVDTAGRNFRESKYINELKSRIDLKKDIEIYLVLSLTAKPDDLLELQEQFRNIPIKEYIFTKLDETRQYGSMISLMLNSKTGIAYLTNGQDVPNDMIKPSARYISELIMQDYMNG</sequence>
<keyword evidence="5" id="KW-1003">Cell membrane</keyword>
<dbReference type="GO" id="GO:0003924">
    <property type="term" value="F:GTPase activity"/>
    <property type="evidence" value="ECO:0007669"/>
    <property type="project" value="UniProtKB-UniRule"/>
</dbReference>
<dbReference type="Gene3D" id="3.40.50.300">
    <property type="entry name" value="P-loop containing nucleotide triphosphate hydrolases"/>
    <property type="match status" value="1"/>
</dbReference>
<dbReference type="SMART" id="SM00962">
    <property type="entry name" value="SRP54"/>
    <property type="match status" value="1"/>
</dbReference>
<reference evidence="16 17" key="1">
    <citation type="submission" date="2019-06" db="EMBL/GenBank/DDBJ databases">
        <title>Cerasibacillus sp. nov., isolated from maize field.</title>
        <authorList>
            <person name="Lin S.-Y."/>
            <person name="Tsai C.-F."/>
            <person name="Young C.-C."/>
        </authorList>
    </citation>
    <scope>NUCLEOTIDE SEQUENCE [LARGE SCALE GENOMIC DNA]</scope>
    <source>
        <strain evidence="16 17">CC-CFT480</strain>
    </source>
</reference>
<dbReference type="GO" id="GO:0005047">
    <property type="term" value="F:signal recognition particle binding"/>
    <property type="evidence" value="ECO:0007669"/>
    <property type="project" value="TreeGrafter"/>
</dbReference>
<dbReference type="RefSeq" id="WP_147665364.1">
    <property type="nucleotide sequence ID" value="NZ_VDUW01000001.1"/>
</dbReference>
<comment type="subcellular location">
    <subcellularLocation>
        <location evidence="1">Cell membrane</location>
        <topology evidence="1">Peripheral membrane protein</topology>
        <orientation evidence="1">Cytoplasmic side</orientation>
    </subcellularLocation>
</comment>
<evidence type="ECO:0000256" key="4">
    <source>
        <dbReference type="ARBA" id="ARBA00022448"/>
    </source>
</evidence>
<dbReference type="PANTHER" id="PTHR43134">
    <property type="entry name" value="SIGNAL RECOGNITION PARTICLE RECEPTOR SUBUNIT ALPHA"/>
    <property type="match status" value="1"/>
</dbReference>
<dbReference type="SMART" id="SM00382">
    <property type="entry name" value="AAA"/>
    <property type="match status" value="1"/>
</dbReference>
<evidence type="ECO:0000256" key="5">
    <source>
        <dbReference type="ARBA" id="ARBA00022475"/>
    </source>
</evidence>
<evidence type="ECO:0000313" key="17">
    <source>
        <dbReference type="Proteomes" id="UP000321574"/>
    </source>
</evidence>
<evidence type="ECO:0000256" key="7">
    <source>
        <dbReference type="ARBA" id="ARBA00022795"/>
    </source>
</evidence>
<keyword evidence="9" id="KW-0342">GTP-binding</keyword>